<dbReference type="GO" id="GO:0004560">
    <property type="term" value="F:alpha-L-fucosidase activity"/>
    <property type="evidence" value="ECO:0007669"/>
    <property type="project" value="UniProtKB-EC"/>
</dbReference>
<keyword evidence="6" id="KW-0326">Glycosidase</keyword>
<evidence type="ECO:0000313" key="8">
    <source>
        <dbReference type="EMBL" id="CAD7641979.1"/>
    </source>
</evidence>
<dbReference type="InterPro" id="IPR057739">
    <property type="entry name" value="Glyco_hydro_29_N"/>
</dbReference>
<dbReference type="InterPro" id="IPR017853">
    <property type="entry name" value="GH"/>
</dbReference>
<comment type="similarity">
    <text evidence="2">Belongs to the glycosyl hydrolase 29 family.</text>
</comment>
<dbReference type="EC" id="3.2.1.51" evidence="3"/>
<keyword evidence="9" id="KW-1185">Reference proteome</keyword>
<gene>
    <name evidence="8" type="ORF">ONB1V03_LOCUS3359</name>
</gene>
<keyword evidence="5" id="KW-0378">Hydrolase</keyword>
<keyword evidence="4" id="KW-0732">Signal</keyword>
<sequence>MSDLSTAVKDAGLHFGVYHSLFEWFNPYYLKDQANNFTTNDFTKIKTRPELEELVNTYKPDLIWSDGNAGPAQYWESQQFILNSSKIIFGAIKLQ</sequence>
<accession>A0A7R9LI95</accession>
<evidence type="ECO:0000313" key="9">
    <source>
        <dbReference type="Proteomes" id="UP000728032"/>
    </source>
</evidence>
<dbReference type="Gene3D" id="3.20.20.80">
    <property type="entry name" value="Glycosidases"/>
    <property type="match status" value="1"/>
</dbReference>
<dbReference type="GO" id="GO:0005764">
    <property type="term" value="C:lysosome"/>
    <property type="evidence" value="ECO:0007669"/>
    <property type="project" value="TreeGrafter"/>
</dbReference>
<dbReference type="AlphaFoldDB" id="A0A7R9LI95"/>
<dbReference type="PANTHER" id="PTHR10030:SF37">
    <property type="entry name" value="ALPHA-L-FUCOSIDASE-RELATED"/>
    <property type="match status" value="1"/>
</dbReference>
<evidence type="ECO:0000256" key="5">
    <source>
        <dbReference type="ARBA" id="ARBA00022801"/>
    </source>
</evidence>
<comment type="function">
    <text evidence="1">Alpha-L-fucosidase is responsible for hydrolyzing the alpha-1,6-linked fucose joined to the reducing-end N-acetylglucosamine of the carbohydrate moieties of glycoproteins.</text>
</comment>
<feature type="domain" description="Glycoside hydrolase family 29 N-terminal" evidence="7">
    <location>
        <begin position="2"/>
        <end position="83"/>
    </location>
</feature>
<dbReference type="EMBL" id="OC915798">
    <property type="protein sequence ID" value="CAD7641979.1"/>
    <property type="molecule type" value="Genomic_DNA"/>
</dbReference>
<proteinExistence type="inferred from homology"/>
<dbReference type="InterPro" id="IPR016286">
    <property type="entry name" value="FUC_metazoa-typ"/>
</dbReference>
<dbReference type="Pfam" id="PF01120">
    <property type="entry name" value="Alpha_L_fucos"/>
    <property type="match status" value="1"/>
</dbReference>
<evidence type="ECO:0000256" key="3">
    <source>
        <dbReference type="ARBA" id="ARBA00012662"/>
    </source>
</evidence>
<evidence type="ECO:0000256" key="2">
    <source>
        <dbReference type="ARBA" id="ARBA00007951"/>
    </source>
</evidence>
<dbReference type="SUPFAM" id="SSF51445">
    <property type="entry name" value="(Trans)glycosidases"/>
    <property type="match status" value="1"/>
</dbReference>
<evidence type="ECO:0000259" key="7">
    <source>
        <dbReference type="Pfam" id="PF01120"/>
    </source>
</evidence>
<reference evidence="8" key="1">
    <citation type="submission" date="2020-11" db="EMBL/GenBank/DDBJ databases">
        <authorList>
            <person name="Tran Van P."/>
        </authorList>
    </citation>
    <scope>NUCLEOTIDE SEQUENCE</scope>
</reference>
<dbReference type="InterPro" id="IPR000933">
    <property type="entry name" value="Glyco_hydro_29"/>
</dbReference>
<name>A0A7R9LI95_9ACAR</name>
<dbReference type="PRINTS" id="PR00741">
    <property type="entry name" value="GLHYDRLASE29"/>
</dbReference>
<organism evidence="8">
    <name type="scientific">Oppiella nova</name>
    <dbReference type="NCBI Taxonomy" id="334625"/>
    <lineage>
        <taxon>Eukaryota</taxon>
        <taxon>Metazoa</taxon>
        <taxon>Ecdysozoa</taxon>
        <taxon>Arthropoda</taxon>
        <taxon>Chelicerata</taxon>
        <taxon>Arachnida</taxon>
        <taxon>Acari</taxon>
        <taxon>Acariformes</taxon>
        <taxon>Sarcoptiformes</taxon>
        <taxon>Oribatida</taxon>
        <taxon>Brachypylina</taxon>
        <taxon>Oppioidea</taxon>
        <taxon>Oppiidae</taxon>
        <taxon>Oppiella</taxon>
    </lineage>
</organism>
<dbReference type="GO" id="GO:0016139">
    <property type="term" value="P:glycoside catabolic process"/>
    <property type="evidence" value="ECO:0007669"/>
    <property type="project" value="TreeGrafter"/>
</dbReference>
<dbReference type="EMBL" id="CAJPVJ010000973">
    <property type="protein sequence ID" value="CAG2163794.1"/>
    <property type="molecule type" value="Genomic_DNA"/>
</dbReference>
<dbReference type="OrthoDB" id="6039950at2759"/>
<evidence type="ECO:0000256" key="6">
    <source>
        <dbReference type="ARBA" id="ARBA00023295"/>
    </source>
</evidence>
<protein>
    <recommendedName>
        <fullName evidence="3">alpha-L-fucosidase</fullName>
        <ecNumber evidence="3">3.2.1.51</ecNumber>
    </recommendedName>
</protein>
<dbReference type="PANTHER" id="PTHR10030">
    <property type="entry name" value="ALPHA-L-FUCOSIDASE"/>
    <property type="match status" value="1"/>
</dbReference>
<evidence type="ECO:0000256" key="1">
    <source>
        <dbReference type="ARBA" id="ARBA00004071"/>
    </source>
</evidence>
<dbReference type="GO" id="GO:0006004">
    <property type="term" value="P:fucose metabolic process"/>
    <property type="evidence" value="ECO:0007669"/>
    <property type="project" value="InterPro"/>
</dbReference>
<evidence type="ECO:0000256" key="4">
    <source>
        <dbReference type="ARBA" id="ARBA00022729"/>
    </source>
</evidence>
<dbReference type="Proteomes" id="UP000728032">
    <property type="component" value="Unassembled WGS sequence"/>
</dbReference>